<dbReference type="Gene3D" id="1.20.1070.10">
    <property type="entry name" value="Rhodopsin 7-helix transmembrane proteins"/>
    <property type="match status" value="1"/>
</dbReference>
<dbReference type="Proteomes" id="UP001163046">
    <property type="component" value="Unassembled WGS sequence"/>
</dbReference>
<evidence type="ECO:0000313" key="13">
    <source>
        <dbReference type="EMBL" id="KAJ7328654.1"/>
    </source>
</evidence>
<dbReference type="AlphaFoldDB" id="A0A9X0CFG2"/>
<evidence type="ECO:0000256" key="4">
    <source>
        <dbReference type="ARBA" id="ARBA00022989"/>
    </source>
</evidence>
<feature type="transmembrane region" description="Helical" evidence="11">
    <location>
        <begin position="114"/>
        <end position="136"/>
    </location>
</feature>
<feature type="transmembrane region" description="Helical" evidence="11">
    <location>
        <begin position="71"/>
        <end position="93"/>
    </location>
</feature>
<dbReference type="OrthoDB" id="5965002at2759"/>
<feature type="domain" description="G-protein coupled receptors family 1 profile" evidence="12">
    <location>
        <begin position="33"/>
        <end position="258"/>
    </location>
</feature>
<dbReference type="PRINTS" id="PR00237">
    <property type="entry name" value="GPCRRHODOPSN"/>
</dbReference>
<keyword evidence="6 11" id="KW-0472">Membrane</keyword>
<reference evidence="13" key="1">
    <citation type="submission" date="2023-01" db="EMBL/GenBank/DDBJ databases">
        <title>Genome assembly of the deep-sea coral Lophelia pertusa.</title>
        <authorList>
            <person name="Herrera S."/>
            <person name="Cordes E."/>
        </authorList>
    </citation>
    <scope>NUCLEOTIDE SEQUENCE</scope>
    <source>
        <strain evidence="13">USNM1676648</strain>
        <tissue evidence="13">Polyp</tissue>
    </source>
</reference>
<protein>
    <recommendedName>
        <fullName evidence="12">G-protein coupled receptors family 1 profile domain-containing protein</fullName>
    </recommendedName>
</protein>
<evidence type="ECO:0000256" key="2">
    <source>
        <dbReference type="ARBA" id="ARBA00022475"/>
    </source>
</evidence>
<dbReference type="GO" id="GO:0004930">
    <property type="term" value="F:G protein-coupled receptor activity"/>
    <property type="evidence" value="ECO:0007669"/>
    <property type="project" value="UniProtKB-KW"/>
</dbReference>
<evidence type="ECO:0000256" key="5">
    <source>
        <dbReference type="ARBA" id="ARBA00023040"/>
    </source>
</evidence>
<evidence type="ECO:0000256" key="8">
    <source>
        <dbReference type="ARBA" id="ARBA00023180"/>
    </source>
</evidence>
<keyword evidence="8" id="KW-0325">Glycoprotein</keyword>
<sequence length="344" mass="39382">MPESECTQQFRKPVKESGKGGKLMKTSSSHLSNYPLLSLAICDFLTGAINIPYFIVFSFDVVPPAMYKTFAYWMYTLHSLLAVSGSYHILIITAEKYLAIIRPLRHHLVTKKTVFKFLAGIWITSAFVAVIPIVWNQSSSRLLWYIIHAAFCLVFVFFVPYAFIIYAFTTMFRAITKRQRPPSVHGDTSTLQVNDRKCILVFAIMAAIFLFCWLPYFTIMLVIYVNQYQNSDISSIIKAAEAFAIVRYMTSIINPLLYTFFKRDFWLALRNLPLKRGSTSFALENISTRRRPSSVLFYLTSRLRSISDVSSRRLMPSGNEGRLSMDCDRAEAHSGESINYITCV</sequence>
<feature type="transmembrane region" description="Helical" evidence="11">
    <location>
        <begin position="199"/>
        <end position="225"/>
    </location>
</feature>
<feature type="region of interest" description="Disordered" evidence="10">
    <location>
        <begin position="1"/>
        <end position="25"/>
    </location>
</feature>
<keyword evidence="4 11" id="KW-1133">Transmembrane helix</keyword>
<evidence type="ECO:0000259" key="12">
    <source>
        <dbReference type="PROSITE" id="PS50262"/>
    </source>
</evidence>
<dbReference type="Pfam" id="PF00001">
    <property type="entry name" value="7tm_1"/>
    <property type="match status" value="1"/>
</dbReference>
<evidence type="ECO:0000256" key="9">
    <source>
        <dbReference type="ARBA" id="ARBA00023224"/>
    </source>
</evidence>
<feature type="transmembrane region" description="Helical" evidence="11">
    <location>
        <begin position="142"/>
        <end position="168"/>
    </location>
</feature>
<dbReference type="PROSITE" id="PS50262">
    <property type="entry name" value="G_PROTEIN_RECEP_F1_2"/>
    <property type="match status" value="1"/>
</dbReference>
<dbReference type="EMBL" id="MU827795">
    <property type="protein sequence ID" value="KAJ7328654.1"/>
    <property type="molecule type" value="Genomic_DNA"/>
</dbReference>
<accession>A0A9X0CFG2</accession>
<evidence type="ECO:0000256" key="7">
    <source>
        <dbReference type="ARBA" id="ARBA00023170"/>
    </source>
</evidence>
<feature type="compositionally biased region" description="Polar residues" evidence="10">
    <location>
        <begin position="1"/>
        <end position="10"/>
    </location>
</feature>
<feature type="transmembrane region" description="Helical" evidence="11">
    <location>
        <begin position="34"/>
        <end position="59"/>
    </location>
</feature>
<keyword evidence="2" id="KW-1003">Cell membrane</keyword>
<evidence type="ECO:0000256" key="11">
    <source>
        <dbReference type="SAM" id="Phobius"/>
    </source>
</evidence>
<dbReference type="InterPro" id="IPR000276">
    <property type="entry name" value="GPCR_Rhodpsn"/>
</dbReference>
<feature type="transmembrane region" description="Helical" evidence="11">
    <location>
        <begin position="245"/>
        <end position="261"/>
    </location>
</feature>
<dbReference type="PANTHER" id="PTHR24246">
    <property type="entry name" value="OLFACTORY RECEPTOR AND ADENOSINE RECEPTOR"/>
    <property type="match status" value="1"/>
</dbReference>
<proteinExistence type="predicted"/>
<keyword evidence="5" id="KW-0297">G-protein coupled receptor</keyword>
<dbReference type="InterPro" id="IPR017452">
    <property type="entry name" value="GPCR_Rhodpsn_7TM"/>
</dbReference>
<evidence type="ECO:0000256" key="1">
    <source>
        <dbReference type="ARBA" id="ARBA00004651"/>
    </source>
</evidence>
<keyword evidence="7" id="KW-0675">Receptor</keyword>
<comment type="subcellular location">
    <subcellularLocation>
        <location evidence="1">Cell membrane</location>
        <topology evidence="1">Multi-pass membrane protein</topology>
    </subcellularLocation>
</comment>
<dbReference type="PANTHER" id="PTHR24246:SF27">
    <property type="entry name" value="ADENOSINE RECEPTOR, ISOFORM A"/>
    <property type="match status" value="1"/>
</dbReference>
<evidence type="ECO:0000256" key="6">
    <source>
        <dbReference type="ARBA" id="ARBA00023136"/>
    </source>
</evidence>
<evidence type="ECO:0000256" key="10">
    <source>
        <dbReference type="SAM" id="MobiDB-lite"/>
    </source>
</evidence>
<evidence type="ECO:0000256" key="3">
    <source>
        <dbReference type="ARBA" id="ARBA00022692"/>
    </source>
</evidence>
<dbReference type="GO" id="GO:0005886">
    <property type="term" value="C:plasma membrane"/>
    <property type="evidence" value="ECO:0007669"/>
    <property type="project" value="UniProtKB-SubCell"/>
</dbReference>
<evidence type="ECO:0000313" key="14">
    <source>
        <dbReference type="Proteomes" id="UP001163046"/>
    </source>
</evidence>
<gene>
    <name evidence="13" type="ORF">OS493_023927</name>
</gene>
<keyword evidence="3 11" id="KW-0812">Transmembrane</keyword>
<keyword evidence="9" id="KW-0807">Transducer</keyword>
<keyword evidence="14" id="KW-1185">Reference proteome</keyword>
<comment type="caution">
    <text evidence="13">The sequence shown here is derived from an EMBL/GenBank/DDBJ whole genome shotgun (WGS) entry which is preliminary data.</text>
</comment>
<dbReference type="CDD" id="cd00637">
    <property type="entry name" value="7tm_classA_rhodopsin-like"/>
    <property type="match status" value="1"/>
</dbReference>
<name>A0A9X0CFG2_9CNID</name>
<dbReference type="SUPFAM" id="SSF81321">
    <property type="entry name" value="Family A G protein-coupled receptor-like"/>
    <property type="match status" value="1"/>
</dbReference>
<organism evidence="13 14">
    <name type="scientific">Desmophyllum pertusum</name>
    <dbReference type="NCBI Taxonomy" id="174260"/>
    <lineage>
        <taxon>Eukaryota</taxon>
        <taxon>Metazoa</taxon>
        <taxon>Cnidaria</taxon>
        <taxon>Anthozoa</taxon>
        <taxon>Hexacorallia</taxon>
        <taxon>Scleractinia</taxon>
        <taxon>Caryophylliina</taxon>
        <taxon>Caryophylliidae</taxon>
        <taxon>Desmophyllum</taxon>
    </lineage>
</organism>